<reference evidence="7 8" key="1">
    <citation type="journal article" date="2014" name="Genome Announc.">
        <title>Draft genome sequence of Sclerotinia borealis, a psychrophilic plant pathogenic fungus.</title>
        <authorList>
            <person name="Mardanov A.V."/>
            <person name="Beletsky A.V."/>
            <person name="Kadnikov V.V."/>
            <person name="Ignatov A.N."/>
            <person name="Ravin N.V."/>
        </authorList>
    </citation>
    <scope>NUCLEOTIDE SEQUENCE [LARGE SCALE GENOMIC DNA]</scope>
    <source>
        <strain evidence="8">F-4157</strain>
    </source>
</reference>
<dbReference type="HAMAP" id="MF_01151">
    <property type="entry name" value="GrpE"/>
    <property type="match status" value="1"/>
</dbReference>
<dbReference type="OrthoDB" id="201635at2759"/>
<name>W9CJ09_SCLBF</name>
<dbReference type="GO" id="GO:0001405">
    <property type="term" value="C:PAM complex, Tim23 associated import motor"/>
    <property type="evidence" value="ECO:0007669"/>
    <property type="project" value="TreeGrafter"/>
</dbReference>
<evidence type="ECO:0000256" key="2">
    <source>
        <dbReference type="ARBA" id="ARBA00009054"/>
    </source>
</evidence>
<accession>W9CJ09</accession>
<feature type="coiled-coil region" evidence="6">
    <location>
        <begin position="77"/>
        <end position="111"/>
    </location>
</feature>
<dbReference type="PROSITE" id="PS01071">
    <property type="entry name" value="GRPE"/>
    <property type="match status" value="1"/>
</dbReference>
<evidence type="ECO:0000256" key="4">
    <source>
        <dbReference type="RuleBase" id="RU000640"/>
    </source>
</evidence>
<dbReference type="Gene3D" id="2.30.22.10">
    <property type="entry name" value="Head domain of nucleotide exchange factor GrpE"/>
    <property type="match status" value="1"/>
</dbReference>
<comment type="similarity">
    <text evidence="2 5">Belongs to the GrpE family.</text>
</comment>
<dbReference type="GO" id="GO:0051082">
    <property type="term" value="F:unfolded protein binding"/>
    <property type="evidence" value="ECO:0007669"/>
    <property type="project" value="TreeGrafter"/>
</dbReference>
<keyword evidence="4" id="KW-0496">Mitochondrion</keyword>
<dbReference type="InterPro" id="IPR000740">
    <property type="entry name" value="GrpE"/>
</dbReference>
<evidence type="ECO:0000256" key="6">
    <source>
        <dbReference type="SAM" id="Coils"/>
    </source>
</evidence>
<dbReference type="PANTHER" id="PTHR21237:SF23">
    <property type="entry name" value="GRPE PROTEIN HOMOLOG, MITOCHONDRIAL"/>
    <property type="match status" value="1"/>
</dbReference>
<dbReference type="PANTHER" id="PTHR21237">
    <property type="entry name" value="GRPE PROTEIN"/>
    <property type="match status" value="1"/>
</dbReference>
<dbReference type="EMBL" id="AYSA01000158">
    <property type="protein sequence ID" value="ESZ95988.1"/>
    <property type="molecule type" value="Genomic_DNA"/>
</dbReference>
<dbReference type="InterPro" id="IPR013805">
    <property type="entry name" value="GrpE_CC"/>
</dbReference>
<evidence type="ECO:0000313" key="8">
    <source>
        <dbReference type="Proteomes" id="UP000019487"/>
    </source>
</evidence>
<keyword evidence="3 4" id="KW-0143">Chaperone</keyword>
<proteinExistence type="inferred from homology"/>
<dbReference type="SUPFAM" id="SSF51064">
    <property type="entry name" value="Head domain of nucleotide exchange factor GrpE"/>
    <property type="match status" value="1"/>
</dbReference>
<keyword evidence="8" id="KW-1185">Reference proteome</keyword>
<evidence type="ECO:0000256" key="3">
    <source>
        <dbReference type="ARBA" id="ARBA00023186"/>
    </source>
</evidence>
<dbReference type="GO" id="GO:0042803">
    <property type="term" value="F:protein homodimerization activity"/>
    <property type="evidence" value="ECO:0007669"/>
    <property type="project" value="InterPro"/>
</dbReference>
<dbReference type="PRINTS" id="PR00773">
    <property type="entry name" value="GRPEPROTEIN"/>
</dbReference>
<organism evidence="7 8">
    <name type="scientific">Sclerotinia borealis (strain F-4128)</name>
    <dbReference type="NCBI Taxonomy" id="1432307"/>
    <lineage>
        <taxon>Eukaryota</taxon>
        <taxon>Fungi</taxon>
        <taxon>Dikarya</taxon>
        <taxon>Ascomycota</taxon>
        <taxon>Pezizomycotina</taxon>
        <taxon>Leotiomycetes</taxon>
        <taxon>Helotiales</taxon>
        <taxon>Sclerotiniaceae</taxon>
        <taxon>Sclerotinia</taxon>
    </lineage>
</organism>
<dbReference type="FunFam" id="2.30.22.10:FF:000002">
    <property type="entry name" value="GrpE protein homolog"/>
    <property type="match status" value="1"/>
</dbReference>
<comment type="subcellular location">
    <subcellularLocation>
        <location evidence="1 4">Mitochondrion matrix</location>
    </subcellularLocation>
</comment>
<dbReference type="CDD" id="cd00446">
    <property type="entry name" value="GrpE"/>
    <property type="match status" value="1"/>
</dbReference>
<dbReference type="AlphaFoldDB" id="W9CJ09"/>
<dbReference type="GO" id="GO:0030150">
    <property type="term" value="P:protein import into mitochondrial matrix"/>
    <property type="evidence" value="ECO:0007669"/>
    <property type="project" value="TreeGrafter"/>
</dbReference>
<dbReference type="Gene3D" id="3.90.20.20">
    <property type="match status" value="1"/>
</dbReference>
<sequence>MNSRTLLCQSSRALSSSLRSSAARQSLRSQFHNNTPLAAQVASRQFQGRRFYATEPEAEKDEAEAETKAVQVEDPAKKELEKQLQAKDRDNIELKDRLLRAIANFRNLQDRTNRDMQEAKDFAIQRFARDIVDTADNLDRALTTVPAEKLSISAEERNEHQQDLIALHEGLKMTENILMSTLKKHGVERFDPSVKSEKFNPHEHEATFMTPMAGKENGTVFITQQKGYKLNGRILRAAEVGVVKNR</sequence>
<evidence type="ECO:0000256" key="5">
    <source>
        <dbReference type="RuleBase" id="RU004478"/>
    </source>
</evidence>
<dbReference type="GO" id="GO:0006457">
    <property type="term" value="P:protein folding"/>
    <property type="evidence" value="ECO:0007669"/>
    <property type="project" value="InterPro"/>
</dbReference>
<evidence type="ECO:0000313" key="7">
    <source>
        <dbReference type="EMBL" id="ESZ95988.1"/>
    </source>
</evidence>
<dbReference type="STRING" id="1432307.W9CJ09"/>
<protein>
    <recommendedName>
        <fullName evidence="4">GrpE protein homolog</fullName>
    </recommendedName>
</protein>
<dbReference type="GO" id="GO:0051087">
    <property type="term" value="F:protein-folding chaperone binding"/>
    <property type="evidence" value="ECO:0007669"/>
    <property type="project" value="InterPro"/>
</dbReference>
<dbReference type="InterPro" id="IPR009012">
    <property type="entry name" value="GrpE_head"/>
</dbReference>
<dbReference type="Pfam" id="PF01025">
    <property type="entry name" value="GrpE"/>
    <property type="match status" value="1"/>
</dbReference>
<evidence type="ECO:0000256" key="1">
    <source>
        <dbReference type="ARBA" id="ARBA00004305"/>
    </source>
</evidence>
<dbReference type="SUPFAM" id="SSF58014">
    <property type="entry name" value="Coiled-coil domain of nucleotide exchange factor GrpE"/>
    <property type="match status" value="1"/>
</dbReference>
<keyword evidence="6" id="KW-0175">Coiled coil</keyword>
<comment type="function">
    <text evidence="4">Essential component of the PAM complex, a complex required for the translocation of transit peptide-containing proteins from the inner membrane into the mitochondrial matrix in an ATP-dependent manner.</text>
</comment>
<dbReference type="HOGENOM" id="CLU_057217_0_0_1"/>
<dbReference type="GO" id="GO:0000774">
    <property type="term" value="F:adenyl-nucleotide exchange factor activity"/>
    <property type="evidence" value="ECO:0007669"/>
    <property type="project" value="InterPro"/>
</dbReference>
<gene>
    <name evidence="7" type="ORF">SBOR_3608</name>
</gene>
<dbReference type="Proteomes" id="UP000019487">
    <property type="component" value="Unassembled WGS sequence"/>
</dbReference>
<comment type="caution">
    <text evidence="7">The sequence shown here is derived from an EMBL/GenBank/DDBJ whole genome shotgun (WGS) entry which is preliminary data.</text>
</comment>